<sequence length="320" mass="36000">SPSNSKEENLAKIDAVFGETSPYAALWRSIYLAGLTLNPCHQYSIGQFDYTPASGWLYSIGGGTNYPLKYLSDYELRDGDVLVLRYTLAGGRDVGDAGAAGSKDTAAGNAFCVTAINGSLTVAHQWTTVVNEDGTEQKVCASCGKIEACDHPTEKLEYRLSEDETKCYEFCLKCGKPVTEAEEHKWTVESIEENAEQHRKICKNCKHEVLEDHRFKFIEDTATCEQAGQTVQRCIQCEYEKRTPSQATGHRPSKRADAKEHWEECEIESCTKGNRRKPRRAQLSVGRGMERLDLHRLRLQPQRCLHRNAGVGRKRVYMQP</sequence>
<accession>K1SUD8</accession>
<evidence type="ECO:0008006" key="2">
    <source>
        <dbReference type="Google" id="ProtNLM"/>
    </source>
</evidence>
<comment type="caution">
    <text evidence="1">The sequence shown here is derived from an EMBL/GenBank/DDBJ whole genome shotgun (WGS) entry which is preliminary data.</text>
</comment>
<organism evidence="1">
    <name type="scientific">human gut metagenome</name>
    <dbReference type="NCBI Taxonomy" id="408170"/>
    <lineage>
        <taxon>unclassified sequences</taxon>
        <taxon>metagenomes</taxon>
        <taxon>organismal metagenomes</taxon>
    </lineage>
</organism>
<protein>
    <recommendedName>
        <fullName evidence="2">DUF4430 domain-containing protein</fullName>
    </recommendedName>
</protein>
<proteinExistence type="predicted"/>
<feature type="non-terminal residue" evidence="1">
    <location>
        <position position="1"/>
    </location>
</feature>
<dbReference type="EMBL" id="AJWZ01004852">
    <property type="protein sequence ID" value="EKC64237.1"/>
    <property type="molecule type" value="Genomic_DNA"/>
</dbReference>
<reference evidence="1" key="1">
    <citation type="journal article" date="2013" name="Environ. Microbiol.">
        <title>Microbiota from the distal guts of lean and obese adolescents exhibit partial functional redundancy besides clear differences in community structure.</title>
        <authorList>
            <person name="Ferrer M."/>
            <person name="Ruiz A."/>
            <person name="Lanza F."/>
            <person name="Haange S.B."/>
            <person name="Oberbach A."/>
            <person name="Till H."/>
            <person name="Bargiela R."/>
            <person name="Campoy C."/>
            <person name="Segura M.T."/>
            <person name="Richter M."/>
            <person name="von Bergen M."/>
            <person name="Seifert J."/>
            <person name="Suarez A."/>
        </authorList>
    </citation>
    <scope>NUCLEOTIDE SEQUENCE</scope>
</reference>
<evidence type="ECO:0000313" key="1">
    <source>
        <dbReference type="EMBL" id="EKC64237.1"/>
    </source>
</evidence>
<dbReference type="AlphaFoldDB" id="K1SUD8"/>
<gene>
    <name evidence="1" type="ORF">OBE_07064</name>
</gene>
<name>K1SUD8_9ZZZZ</name>